<gene>
    <name evidence="1" type="ORF">CTI12_AA547080</name>
</gene>
<name>A0A2U1KZL1_ARTAN</name>
<reference evidence="1 2" key="1">
    <citation type="journal article" date="2018" name="Mol. Plant">
        <title>The genome of Artemisia annua provides insight into the evolution of Asteraceae family and artemisinin biosynthesis.</title>
        <authorList>
            <person name="Shen Q."/>
            <person name="Zhang L."/>
            <person name="Liao Z."/>
            <person name="Wang S."/>
            <person name="Yan T."/>
            <person name="Shi P."/>
            <person name="Liu M."/>
            <person name="Fu X."/>
            <person name="Pan Q."/>
            <person name="Wang Y."/>
            <person name="Lv Z."/>
            <person name="Lu X."/>
            <person name="Zhang F."/>
            <person name="Jiang W."/>
            <person name="Ma Y."/>
            <person name="Chen M."/>
            <person name="Hao X."/>
            <person name="Li L."/>
            <person name="Tang Y."/>
            <person name="Lv G."/>
            <person name="Zhou Y."/>
            <person name="Sun X."/>
            <person name="Brodelius P.E."/>
            <person name="Rose J.K.C."/>
            <person name="Tang K."/>
        </authorList>
    </citation>
    <scope>NUCLEOTIDE SEQUENCE [LARGE SCALE GENOMIC DNA]</scope>
    <source>
        <strain evidence="2">cv. Huhao1</strain>
        <tissue evidence="1">Leaf</tissue>
    </source>
</reference>
<dbReference type="AlphaFoldDB" id="A0A2U1KZL1"/>
<sequence>MDSLARLLELAYSAGSVSAIDIMRLGFQREIQEERSWFSFLYGWCVHVADRVAYLDAIIQELELCSNDVSIAQLVVELRDDDGLVFIDSIMYFKTIRDFEAEKLANMQLFLQASRAHLERRMQFLARFNAM</sequence>
<keyword evidence="2" id="KW-1185">Reference proteome</keyword>
<dbReference type="EMBL" id="PKPP01012557">
    <property type="protein sequence ID" value="PWA42201.1"/>
    <property type="molecule type" value="Genomic_DNA"/>
</dbReference>
<organism evidence="1 2">
    <name type="scientific">Artemisia annua</name>
    <name type="common">Sweet wormwood</name>
    <dbReference type="NCBI Taxonomy" id="35608"/>
    <lineage>
        <taxon>Eukaryota</taxon>
        <taxon>Viridiplantae</taxon>
        <taxon>Streptophyta</taxon>
        <taxon>Embryophyta</taxon>
        <taxon>Tracheophyta</taxon>
        <taxon>Spermatophyta</taxon>
        <taxon>Magnoliopsida</taxon>
        <taxon>eudicotyledons</taxon>
        <taxon>Gunneridae</taxon>
        <taxon>Pentapetalae</taxon>
        <taxon>asterids</taxon>
        <taxon>campanulids</taxon>
        <taxon>Asterales</taxon>
        <taxon>Asteraceae</taxon>
        <taxon>Asteroideae</taxon>
        <taxon>Anthemideae</taxon>
        <taxon>Artemisiinae</taxon>
        <taxon>Artemisia</taxon>
    </lineage>
</organism>
<dbReference type="Proteomes" id="UP000245207">
    <property type="component" value="Unassembled WGS sequence"/>
</dbReference>
<evidence type="ECO:0000313" key="1">
    <source>
        <dbReference type="EMBL" id="PWA42201.1"/>
    </source>
</evidence>
<accession>A0A2U1KZL1</accession>
<evidence type="ECO:0000313" key="2">
    <source>
        <dbReference type="Proteomes" id="UP000245207"/>
    </source>
</evidence>
<protein>
    <submittedName>
        <fullName evidence="1">Uncharacterized protein</fullName>
    </submittedName>
</protein>
<comment type="caution">
    <text evidence="1">The sequence shown here is derived from an EMBL/GenBank/DDBJ whole genome shotgun (WGS) entry which is preliminary data.</text>
</comment>
<proteinExistence type="predicted"/>